<evidence type="ECO:0000313" key="2">
    <source>
        <dbReference type="EMBL" id="BDY28562.1"/>
    </source>
</evidence>
<dbReference type="Pfam" id="PF06983">
    <property type="entry name" value="3-dmu-9_3-mt"/>
    <property type="match status" value="1"/>
</dbReference>
<dbReference type="Proteomes" id="UP001241092">
    <property type="component" value="Chromosome"/>
</dbReference>
<feature type="domain" description="PhnB-like" evidence="1">
    <location>
        <begin position="24"/>
        <end position="134"/>
    </location>
</feature>
<dbReference type="InterPro" id="IPR028973">
    <property type="entry name" value="PhnB-like"/>
</dbReference>
<dbReference type="Gene3D" id="3.10.180.10">
    <property type="entry name" value="2,3-Dihydroxybiphenyl 1,2-Dioxygenase, domain 1"/>
    <property type="match status" value="1"/>
</dbReference>
<dbReference type="PIRSF" id="PIRSF021700">
    <property type="entry name" value="3_dmu_93_MTrfase"/>
    <property type="match status" value="1"/>
</dbReference>
<proteinExistence type="predicted"/>
<evidence type="ECO:0000259" key="1">
    <source>
        <dbReference type="Pfam" id="PF06983"/>
    </source>
</evidence>
<name>A0AAI8TU31_MYCME</name>
<dbReference type="CDD" id="cd06588">
    <property type="entry name" value="PhnB_like"/>
    <property type="match status" value="1"/>
</dbReference>
<dbReference type="EMBL" id="AP027452">
    <property type="protein sequence ID" value="BDY28562.1"/>
    <property type="molecule type" value="Genomic_DNA"/>
</dbReference>
<dbReference type="InterPro" id="IPR029068">
    <property type="entry name" value="Glyas_Bleomycin-R_OHBP_Dase"/>
</dbReference>
<organism evidence="2 3">
    <name type="scientific">Mycolicibacterium mageritense</name>
    <name type="common">Mycobacterium mageritense</name>
    <dbReference type="NCBI Taxonomy" id="53462"/>
    <lineage>
        <taxon>Bacteria</taxon>
        <taxon>Bacillati</taxon>
        <taxon>Actinomycetota</taxon>
        <taxon>Actinomycetes</taxon>
        <taxon>Mycobacteriales</taxon>
        <taxon>Mycobacteriaceae</taxon>
        <taxon>Mycolicibacterium</taxon>
    </lineage>
</organism>
<dbReference type="PANTHER" id="PTHR33990">
    <property type="entry name" value="PROTEIN YJDN-RELATED"/>
    <property type="match status" value="1"/>
</dbReference>
<dbReference type="SUPFAM" id="SSF54593">
    <property type="entry name" value="Glyoxalase/Bleomycin resistance protein/Dihydroxybiphenyl dioxygenase"/>
    <property type="match status" value="1"/>
</dbReference>
<gene>
    <name evidence="2" type="ORF">hbim_02496</name>
</gene>
<reference evidence="2" key="1">
    <citation type="submission" date="2023-03" db="EMBL/GenBank/DDBJ databases">
        <title>Draft genome sequence of a Mycolicibacterium mageritense strain H4_3_1 isolated from a hybrid biological-inorganic system reactor.</title>
        <authorList>
            <person name="Feng X."/>
            <person name="Kazama D."/>
            <person name="Sato K."/>
            <person name="Kobayashi H."/>
        </authorList>
    </citation>
    <scope>NUCLEOTIDE SEQUENCE</scope>
    <source>
        <strain evidence="2">H4_3_1</strain>
    </source>
</reference>
<evidence type="ECO:0000313" key="3">
    <source>
        <dbReference type="Proteomes" id="UP001241092"/>
    </source>
</evidence>
<sequence>MGGHSAMSSSPAAGLPGMTSISASIIPNLWFDREAEEAAEHYIAAFGGNGRIVGTIASQPAQDVPLVVEFELDGQRFVGINGGPQFKFTEAISLEVRVTGQDELDRIWAALSEGGEELPCGWLKDKYGLAWQITPTEYYDLLAKGDSKGEERLMAAVMATMGKFDIAKLEAAYNNAG</sequence>
<dbReference type="PANTHER" id="PTHR33990:SF2">
    <property type="entry name" value="PHNB-LIKE DOMAIN-CONTAINING PROTEIN"/>
    <property type="match status" value="1"/>
</dbReference>
<accession>A0AAI8TU31</accession>
<protein>
    <recommendedName>
        <fullName evidence="1">PhnB-like domain-containing protein</fullName>
    </recommendedName>
</protein>
<dbReference type="InterPro" id="IPR009725">
    <property type="entry name" value="3_dmu_93_MTrfase"/>
</dbReference>
<dbReference type="AlphaFoldDB" id="A0AAI8TU31"/>